<comment type="subcellular location">
    <subcellularLocation>
        <location evidence="1">Nucleus</location>
    </subcellularLocation>
</comment>
<comment type="function">
    <text evidence="1">Putative transcription activator involved in regulating light control of development.</text>
</comment>
<sequence>MDIAIGRCWKGTAHLWCRWHVLRTAQAELGPIFTFGTNFYNDFHKIINDMLTIDEFENAWAQLLVTYKLQNDEFIQRTYNKRKRWAKPYNKGVYCAGMTSTQRSESANFMLKTHVPRNSSMNKFVMNYNNLLLARYKVEQEAEHLTKQDVFAHERAWPVEIHALQVYTNAANMVFRKQVDKSTRYHVRTTSNPLVFLVVLDKAKQKERYARVEFTVQRRREVVFLSVIVVTTAT</sequence>
<dbReference type="PANTHER" id="PTHR31669">
    <property type="entry name" value="PROTEIN FAR1-RELATED SEQUENCE 10-RELATED"/>
    <property type="match status" value="1"/>
</dbReference>
<keyword evidence="1" id="KW-0863">Zinc-finger</keyword>
<evidence type="ECO:0000313" key="2">
    <source>
        <dbReference type="EMBL" id="CAL5028464.1"/>
    </source>
</evidence>
<comment type="similarity">
    <text evidence="1">Belongs to the FHY3/FAR1 family.</text>
</comment>
<reference evidence="2 3" key="2">
    <citation type="submission" date="2024-10" db="EMBL/GenBank/DDBJ databases">
        <authorList>
            <person name="Ryan C."/>
        </authorList>
    </citation>
    <scope>NUCLEOTIDE SEQUENCE [LARGE SCALE GENOMIC DNA]</scope>
</reference>
<reference evidence="3" key="1">
    <citation type="submission" date="2024-06" db="EMBL/GenBank/DDBJ databases">
        <authorList>
            <person name="Ryan C."/>
        </authorList>
    </citation>
    <scope>NUCLEOTIDE SEQUENCE [LARGE SCALE GENOMIC DNA]</scope>
</reference>
<dbReference type="GO" id="GO:0005634">
    <property type="term" value="C:nucleus"/>
    <property type="evidence" value="ECO:0007669"/>
    <property type="project" value="UniProtKB-SubCell"/>
</dbReference>
<keyword evidence="1" id="KW-0539">Nucleus</keyword>
<dbReference type="PANTHER" id="PTHR31669:SF307">
    <property type="entry name" value="PROTEIN FAR1-RELATED SEQUENCE"/>
    <property type="match status" value="1"/>
</dbReference>
<dbReference type="GO" id="GO:0006355">
    <property type="term" value="P:regulation of DNA-templated transcription"/>
    <property type="evidence" value="ECO:0007669"/>
    <property type="project" value="UniProtKB-UniRule"/>
</dbReference>
<dbReference type="InterPro" id="IPR031052">
    <property type="entry name" value="FHY3/FAR1"/>
</dbReference>
<dbReference type="EMBL" id="OZ075140">
    <property type="protein sequence ID" value="CAL5028464.1"/>
    <property type="molecule type" value="Genomic_DNA"/>
</dbReference>
<protein>
    <recommendedName>
        <fullName evidence="1">Protein FAR1-RELATED SEQUENCE</fullName>
    </recommendedName>
</protein>
<dbReference type="GO" id="GO:0008270">
    <property type="term" value="F:zinc ion binding"/>
    <property type="evidence" value="ECO:0007669"/>
    <property type="project" value="UniProtKB-UniRule"/>
</dbReference>
<organism evidence="2 3">
    <name type="scientific">Urochloa decumbens</name>
    <dbReference type="NCBI Taxonomy" id="240449"/>
    <lineage>
        <taxon>Eukaryota</taxon>
        <taxon>Viridiplantae</taxon>
        <taxon>Streptophyta</taxon>
        <taxon>Embryophyta</taxon>
        <taxon>Tracheophyta</taxon>
        <taxon>Spermatophyta</taxon>
        <taxon>Magnoliopsida</taxon>
        <taxon>Liliopsida</taxon>
        <taxon>Poales</taxon>
        <taxon>Poaceae</taxon>
        <taxon>PACMAD clade</taxon>
        <taxon>Panicoideae</taxon>
        <taxon>Panicodae</taxon>
        <taxon>Paniceae</taxon>
        <taxon>Melinidinae</taxon>
        <taxon>Urochloa</taxon>
    </lineage>
</organism>
<dbReference type="Proteomes" id="UP001497457">
    <property type="component" value="Chromosome 30rd"/>
</dbReference>
<accession>A0ABC9CZB4</accession>
<keyword evidence="3" id="KW-1185">Reference proteome</keyword>
<dbReference type="AlphaFoldDB" id="A0ABC9CZB4"/>
<keyword evidence="1" id="KW-0479">Metal-binding</keyword>
<keyword evidence="1" id="KW-0862">Zinc</keyword>
<gene>
    <name evidence="2" type="ORF">URODEC1_LOCUS79902</name>
</gene>
<evidence type="ECO:0000313" key="3">
    <source>
        <dbReference type="Proteomes" id="UP001497457"/>
    </source>
</evidence>
<proteinExistence type="inferred from homology"/>
<evidence type="ECO:0000256" key="1">
    <source>
        <dbReference type="RuleBase" id="RU367018"/>
    </source>
</evidence>
<name>A0ABC9CZB4_9POAL</name>